<evidence type="ECO:0000313" key="2">
    <source>
        <dbReference type="EMBL" id="AMU88585.1"/>
    </source>
</evidence>
<feature type="signal peptide" evidence="1">
    <location>
        <begin position="1"/>
        <end position="21"/>
    </location>
</feature>
<sequence length="194" mass="21638">MSKARRALTLLLLLVPAGAQAADNLDCIDVGYSEAESASLFRFVGSYGLNDWKNDRRIAPEIEAAIVRRVKECANKHDWSYEATIQAISYKIGEILWSGLDQNTVLEPEQMTQLRDAYSNSDKARLIEIMRPAVDAIYTSGFVPYPSDEDTKYLNEHITGRAGLPITADVTAYVGAWLLTQGMMEIPKDRFSSL</sequence>
<dbReference type="Proteomes" id="UP000076088">
    <property type="component" value="Chromosome"/>
</dbReference>
<dbReference type="KEGG" id="smaz:LH19_13985"/>
<name>A0AAC8YYG9_SPHMC</name>
<dbReference type="EMBL" id="CP013344">
    <property type="protein sequence ID" value="AMU88585.1"/>
    <property type="molecule type" value="Genomic_DNA"/>
</dbReference>
<feature type="chain" id="PRO_5041988361" evidence="1">
    <location>
        <begin position="22"/>
        <end position="194"/>
    </location>
</feature>
<accession>A0AAC8YYG9</accession>
<reference evidence="2 3" key="2">
    <citation type="journal article" date="2016" name="Genome Announc.">
        <title>Complete Genome Sequence of Sphingopyxis macrogoltabida Strain 203N (NBRC 111659), a Polyethylene Glycol Degrader.</title>
        <authorList>
            <person name="Ohtsubo Y."/>
            <person name="Nonoyama S."/>
            <person name="Nagata Y."/>
            <person name="Numata M."/>
            <person name="Tsuchikane K."/>
            <person name="Hosoyama A."/>
            <person name="Yamazoe A."/>
            <person name="Tsuda M."/>
            <person name="Fujita N."/>
            <person name="Kawai F."/>
        </authorList>
    </citation>
    <scope>NUCLEOTIDE SEQUENCE [LARGE SCALE GENOMIC DNA]</scope>
    <source>
        <strain evidence="2 3">203N</strain>
    </source>
</reference>
<proteinExistence type="predicted"/>
<organism evidence="2 3">
    <name type="scientific">Sphingopyxis macrogoltabida</name>
    <name type="common">Sphingomonas macrogoltabidus</name>
    <dbReference type="NCBI Taxonomy" id="33050"/>
    <lineage>
        <taxon>Bacteria</taxon>
        <taxon>Pseudomonadati</taxon>
        <taxon>Pseudomonadota</taxon>
        <taxon>Alphaproteobacteria</taxon>
        <taxon>Sphingomonadales</taxon>
        <taxon>Sphingomonadaceae</taxon>
        <taxon>Sphingopyxis</taxon>
    </lineage>
</organism>
<keyword evidence="3" id="KW-1185">Reference proteome</keyword>
<keyword evidence="1" id="KW-0732">Signal</keyword>
<reference evidence="3" key="1">
    <citation type="submission" date="2015-11" db="EMBL/GenBank/DDBJ databases">
        <title>Complete genome sequence of a polyethylene-glycol degrader Sphingopyxis macrogoltabida 203N (NBRC 111659).</title>
        <authorList>
            <person name="Yoshiyuki O."/>
            <person name="Shouta N."/>
            <person name="Nagata Y."/>
            <person name="Numata M."/>
            <person name="Tsuchikane K."/>
            <person name="Hosoyama A."/>
            <person name="Yamazoe A."/>
            <person name="Tsuda M."/>
            <person name="Fujita N."/>
            <person name="Kawai F."/>
        </authorList>
    </citation>
    <scope>NUCLEOTIDE SEQUENCE [LARGE SCALE GENOMIC DNA]</scope>
    <source>
        <strain evidence="3">203N</strain>
    </source>
</reference>
<dbReference type="AlphaFoldDB" id="A0AAC8YYG9"/>
<evidence type="ECO:0000313" key="3">
    <source>
        <dbReference type="Proteomes" id="UP000076088"/>
    </source>
</evidence>
<protein>
    <submittedName>
        <fullName evidence="2">Uncharacterized protein</fullName>
    </submittedName>
</protein>
<dbReference type="RefSeq" id="WP_145923368.1">
    <property type="nucleotide sequence ID" value="NZ_CP009429.1"/>
</dbReference>
<evidence type="ECO:0000256" key="1">
    <source>
        <dbReference type="SAM" id="SignalP"/>
    </source>
</evidence>
<gene>
    <name evidence="2" type="ORF">ATM17_05950</name>
</gene>